<feature type="compositionally biased region" description="Pro residues" evidence="8">
    <location>
        <begin position="225"/>
        <end position="261"/>
    </location>
</feature>
<sequence>MALARILAASIVFLLQLLLCVSLLCPVGASHNVTAILSANPGFTELTAAKNSANLTPEIDVLAVDNDVMAADPMYKNGCASFTSLVMSDKAAEELYEKSFKGGGLTVFCPPDNAVAEFIPTFRNLTADAKLELLLYHAVATYYSEKALKTINGEVNTLAADGGKGLNLTIRDDDGATVKLSSSSGNEARVNKTIEDMDPHAMYLIDAVLLPRGQFNGSAGTGAPSPTPITSPAPAPATKPSPSPKSQPAPKPAPASAPTPMPDADNQPPKNGASGGMASWSLLSAAAAAALQAIGLVLW</sequence>
<dbReference type="Pfam" id="PF02469">
    <property type="entry name" value="Fasciclin"/>
    <property type="match status" value="1"/>
</dbReference>
<organism evidence="11 12">
    <name type="scientific">Oryza meyeriana var. granulata</name>
    <dbReference type="NCBI Taxonomy" id="110450"/>
    <lineage>
        <taxon>Eukaryota</taxon>
        <taxon>Viridiplantae</taxon>
        <taxon>Streptophyta</taxon>
        <taxon>Embryophyta</taxon>
        <taxon>Tracheophyta</taxon>
        <taxon>Spermatophyta</taxon>
        <taxon>Magnoliopsida</taxon>
        <taxon>Liliopsida</taxon>
        <taxon>Poales</taxon>
        <taxon>Poaceae</taxon>
        <taxon>BOP clade</taxon>
        <taxon>Oryzoideae</taxon>
        <taxon>Oryzeae</taxon>
        <taxon>Oryzinae</taxon>
        <taxon>Oryza</taxon>
        <taxon>Oryza meyeriana</taxon>
    </lineage>
</organism>
<comment type="similarity">
    <text evidence="2">Belongs to the fasciclin-like AGP family.</text>
</comment>
<protein>
    <recommendedName>
        <fullName evidence="10">FAS1 domain-containing protein</fullName>
    </recommendedName>
</protein>
<dbReference type="PANTHER" id="PTHR32077">
    <property type="entry name" value="FASCICLIN-LIKE ARABINOGALACTAN PROTEIN"/>
    <property type="match status" value="1"/>
</dbReference>
<dbReference type="PANTHER" id="PTHR32077:SF83">
    <property type="entry name" value="OS06G0285100 PROTEIN"/>
    <property type="match status" value="1"/>
</dbReference>
<dbReference type="PROSITE" id="PS50213">
    <property type="entry name" value="FAS1"/>
    <property type="match status" value="1"/>
</dbReference>
<evidence type="ECO:0000256" key="8">
    <source>
        <dbReference type="SAM" id="MobiDB-lite"/>
    </source>
</evidence>
<dbReference type="GO" id="GO:0009834">
    <property type="term" value="P:plant-type secondary cell wall biogenesis"/>
    <property type="evidence" value="ECO:0007669"/>
    <property type="project" value="TreeGrafter"/>
</dbReference>
<feature type="region of interest" description="Disordered" evidence="8">
    <location>
        <begin position="216"/>
        <end position="277"/>
    </location>
</feature>
<dbReference type="InterPro" id="IPR045003">
    <property type="entry name" value="FLA_A"/>
</dbReference>
<evidence type="ECO:0000256" key="5">
    <source>
        <dbReference type="ARBA" id="ARBA00022729"/>
    </source>
</evidence>
<proteinExistence type="inferred from homology"/>
<keyword evidence="6" id="KW-0472">Membrane</keyword>
<keyword evidence="5 9" id="KW-0732">Signal</keyword>
<dbReference type="GO" id="GO:0098552">
    <property type="term" value="C:side of membrane"/>
    <property type="evidence" value="ECO:0007669"/>
    <property type="project" value="UniProtKB-KW"/>
</dbReference>
<keyword evidence="4" id="KW-0325">Glycoprotein</keyword>
<keyword evidence="12" id="KW-1185">Reference proteome</keyword>
<evidence type="ECO:0000256" key="1">
    <source>
        <dbReference type="ARBA" id="ARBA00004609"/>
    </source>
</evidence>
<evidence type="ECO:0000313" key="12">
    <source>
        <dbReference type="Proteomes" id="UP000479710"/>
    </source>
</evidence>
<keyword evidence="4" id="KW-0336">GPI-anchor</keyword>
<keyword evidence="3" id="KW-1003">Cell membrane</keyword>
<dbReference type="AlphaFoldDB" id="A0A6G1CXF7"/>
<dbReference type="SMART" id="SM00554">
    <property type="entry name" value="FAS1"/>
    <property type="match status" value="1"/>
</dbReference>
<dbReference type="GO" id="GO:0005886">
    <property type="term" value="C:plasma membrane"/>
    <property type="evidence" value="ECO:0007669"/>
    <property type="project" value="UniProtKB-SubCell"/>
</dbReference>
<evidence type="ECO:0000256" key="4">
    <source>
        <dbReference type="ARBA" id="ARBA00022622"/>
    </source>
</evidence>
<dbReference type="OrthoDB" id="640636at2759"/>
<evidence type="ECO:0000259" key="10">
    <source>
        <dbReference type="PROSITE" id="PS50213"/>
    </source>
</evidence>
<accession>A0A6G1CXF7</accession>
<keyword evidence="4" id="KW-0449">Lipoprotein</keyword>
<dbReference type="Proteomes" id="UP000479710">
    <property type="component" value="Unassembled WGS sequence"/>
</dbReference>
<comment type="subcellular location">
    <subcellularLocation>
        <location evidence="1">Cell membrane</location>
        <topology evidence="1">Lipid-anchor</topology>
        <topology evidence="1">GPI-anchor</topology>
    </subcellularLocation>
</comment>
<evidence type="ECO:0000256" key="9">
    <source>
        <dbReference type="SAM" id="SignalP"/>
    </source>
</evidence>
<dbReference type="InterPro" id="IPR036378">
    <property type="entry name" value="FAS1_dom_sf"/>
</dbReference>
<gene>
    <name evidence="11" type="ORF">E2562_036967</name>
</gene>
<evidence type="ECO:0000256" key="3">
    <source>
        <dbReference type="ARBA" id="ARBA00022475"/>
    </source>
</evidence>
<comment type="function">
    <text evidence="7">May be a cell surface adhesion protein.</text>
</comment>
<dbReference type="Gene3D" id="2.30.180.10">
    <property type="entry name" value="FAS1 domain"/>
    <property type="match status" value="1"/>
</dbReference>
<feature type="domain" description="FAS1" evidence="10">
    <location>
        <begin position="30"/>
        <end position="209"/>
    </location>
</feature>
<dbReference type="InterPro" id="IPR000782">
    <property type="entry name" value="FAS1_domain"/>
</dbReference>
<evidence type="ECO:0000256" key="7">
    <source>
        <dbReference type="ARBA" id="ARBA00024686"/>
    </source>
</evidence>
<evidence type="ECO:0000313" key="11">
    <source>
        <dbReference type="EMBL" id="KAF0904749.1"/>
    </source>
</evidence>
<feature type="chain" id="PRO_5026311843" description="FAS1 domain-containing protein" evidence="9">
    <location>
        <begin position="30"/>
        <end position="299"/>
    </location>
</feature>
<evidence type="ECO:0000256" key="6">
    <source>
        <dbReference type="ARBA" id="ARBA00023136"/>
    </source>
</evidence>
<dbReference type="EMBL" id="SPHZ02000008">
    <property type="protein sequence ID" value="KAF0904749.1"/>
    <property type="molecule type" value="Genomic_DNA"/>
</dbReference>
<name>A0A6G1CXF7_9ORYZ</name>
<evidence type="ECO:0000256" key="2">
    <source>
        <dbReference type="ARBA" id="ARBA00007843"/>
    </source>
</evidence>
<reference evidence="11 12" key="1">
    <citation type="submission" date="2019-11" db="EMBL/GenBank/DDBJ databases">
        <title>Whole genome sequence of Oryza granulata.</title>
        <authorList>
            <person name="Li W."/>
        </authorList>
    </citation>
    <scope>NUCLEOTIDE SEQUENCE [LARGE SCALE GENOMIC DNA]</scope>
    <source>
        <strain evidence="12">cv. Menghai</strain>
        <tissue evidence="11">Leaf</tissue>
    </source>
</reference>
<feature type="signal peptide" evidence="9">
    <location>
        <begin position="1"/>
        <end position="29"/>
    </location>
</feature>
<comment type="caution">
    <text evidence="11">The sequence shown here is derived from an EMBL/GenBank/DDBJ whole genome shotgun (WGS) entry which is preliminary data.</text>
</comment>
<dbReference type="SUPFAM" id="SSF82153">
    <property type="entry name" value="FAS1 domain"/>
    <property type="match status" value="1"/>
</dbReference>